<proteinExistence type="inferred from homology"/>
<feature type="transmembrane region" description="Helical" evidence="8">
    <location>
        <begin position="303"/>
        <end position="320"/>
    </location>
</feature>
<dbReference type="GO" id="GO:0005886">
    <property type="term" value="C:plasma membrane"/>
    <property type="evidence" value="ECO:0007669"/>
    <property type="project" value="UniProtKB-SubCell"/>
</dbReference>
<comment type="caution">
    <text evidence="9">The sequence shown here is derived from an EMBL/GenBank/DDBJ whole genome shotgun (WGS) entry which is preliminary data.</text>
</comment>
<dbReference type="InterPro" id="IPR037294">
    <property type="entry name" value="ABC_BtuC-like"/>
</dbReference>
<keyword evidence="6 8" id="KW-1133">Transmembrane helix</keyword>
<sequence length="327" mass="32701">MLVAAAALTALVAAAGLFAGSRDVPAADVWTALIAPGDTLSDDALIVRLVRVPRAVLGLVVGVCLGVAGTLMQGLTRNPLAEPGILGVNAGAGAAVVAAMVWLDARQPIAHLGAAFLGAGIATILVYLLGGLGRRRGDPIRLVLAGAGLGVVFAALTRVLLLSAPQDVYDSYRVWATGSLQGRGWDVVAVTAAVAGLGLAVAWLLAPQLNAVSLGDELGRALGVNRALVWGIAGAALFALAGAATAAAGPIAFIGLAAPNVARLLVGPDHRWLVPTAAVAAALLVTAADVVGRVIAPPGEVEVGVMAAFLGAPVFIALVRRRRMAVL</sequence>
<feature type="transmembrane region" description="Helical" evidence="8">
    <location>
        <begin position="109"/>
        <end position="130"/>
    </location>
</feature>
<keyword evidence="7 8" id="KW-0472">Membrane</keyword>
<dbReference type="Pfam" id="PF01032">
    <property type="entry name" value="FecCD"/>
    <property type="match status" value="1"/>
</dbReference>
<dbReference type="CDD" id="cd06550">
    <property type="entry name" value="TM_ABC_iron-siderophores_like"/>
    <property type="match status" value="1"/>
</dbReference>
<keyword evidence="10" id="KW-1185">Reference proteome</keyword>
<dbReference type="SUPFAM" id="SSF81345">
    <property type="entry name" value="ABC transporter involved in vitamin B12 uptake, BtuC"/>
    <property type="match status" value="1"/>
</dbReference>
<accession>A0A7C8BMD8</accession>
<evidence type="ECO:0000256" key="3">
    <source>
        <dbReference type="ARBA" id="ARBA00022448"/>
    </source>
</evidence>
<evidence type="ECO:0000256" key="2">
    <source>
        <dbReference type="ARBA" id="ARBA00007935"/>
    </source>
</evidence>
<dbReference type="OrthoDB" id="9782305at2"/>
<dbReference type="AlphaFoldDB" id="A0A7C8BMD8"/>
<comment type="subcellular location">
    <subcellularLocation>
        <location evidence="1">Cell membrane</location>
        <topology evidence="1">Multi-pass membrane protein</topology>
    </subcellularLocation>
</comment>
<feature type="transmembrane region" description="Helical" evidence="8">
    <location>
        <begin position="55"/>
        <end position="72"/>
    </location>
</feature>
<name>A0A7C8BMD8_9MICO</name>
<evidence type="ECO:0000313" key="10">
    <source>
        <dbReference type="Proteomes" id="UP000481339"/>
    </source>
</evidence>
<keyword evidence="5 8" id="KW-0812">Transmembrane</keyword>
<dbReference type="InterPro" id="IPR000522">
    <property type="entry name" value="ABC_transptr_permease_BtuC"/>
</dbReference>
<organism evidence="9 10">
    <name type="scientific">Pseudoclavibacter caeni</name>
    <dbReference type="NCBI Taxonomy" id="908846"/>
    <lineage>
        <taxon>Bacteria</taxon>
        <taxon>Bacillati</taxon>
        <taxon>Actinomycetota</taxon>
        <taxon>Actinomycetes</taxon>
        <taxon>Micrococcales</taxon>
        <taxon>Microbacteriaceae</taxon>
        <taxon>Pseudoclavibacter</taxon>
    </lineage>
</organism>
<feature type="transmembrane region" description="Helical" evidence="8">
    <location>
        <begin position="142"/>
        <end position="164"/>
    </location>
</feature>
<evidence type="ECO:0000256" key="5">
    <source>
        <dbReference type="ARBA" id="ARBA00022692"/>
    </source>
</evidence>
<feature type="transmembrane region" description="Helical" evidence="8">
    <location>
        <begin position="184"/>
        <end position="206"/>
    </location>
</feature>
<evidence type="ECO:0000313" key="9">
    <source>
        <dbReference type="EMBL" id="KAB1631143.1"/>
    </source>
</evidence>
<comment type="similarity">
    <text evidence="2">Belongs to the binding-protein-dependent transport system permease family. FecCD subfamily.</text>
</comment>
<keyword evidence="4" id="KW-1003">Cell membrane</keyword>
<evidence type="ECO:0000256" key="1">
    <source>
        <dbReference type="ARBA" id="ARBA00004651"/>
    </source>
</evidence>
<dbReference type="PANTHER" id="PTHR30472:SF1">
    <property type="entry name" value="FE(3+) DICITRATE TRANSPORT SYSTEM PERMEASE PROTEIN FECC-RELATED"/>
    <property type="match status" value="1"/>
</dbReference>
<evidence type="ECO:0000256" key="8">
    <source>
        <dbReference type="SAM" id="Phobius"/>
    </source>
</evidence>
<keyword evidence="3" id="KW-0813">Transport</keyword>
<gene>
    <name evidence="9" type="ORF">F8O02_08805</name>
</gene>
<evidence type="ECO:0000256" key="6">
    <source>
        <dbReference type="ARBA" id="ARBA00022989"/>
    </source>
</evidence>
<feature type="transmembrane region" description="Helical" evidence="8">
    <location>
        <begin position="84"/>
        <end position="103"/>
    </location>
</feature>
<dbReference type="PANTHER" id="PTHR30472">
    <property type="entry name" value="FERRIC ENTEROBACTIN TRANSPORT SYSTEM PERMEASE PROTEIN"/>
    <property type="match status" value="1"/>
</dbReference>
<dbReference type="Proteomes" id="UP000481339">
    <property type="component" value="Unassembled WGS sequence"/>
</dbReference>
<protein>
    <submittedName>
        <fullName evidence="9">Iron ABC transporter permease</fullName>
    </submittedName>
</protein>
<feature type="transmembrane region" description="Helical" evidence="8">
    <location>
        <begin position="227"/>
        <end position="252"/>
    </location>
</feature>
<dbReference type="GO" id="GO:0022857">
    <property type="term" value="F:transmembrane transporter activity"/>
    <property type="evidence" value="ECO:0007669"/>
    <property type="project" value="InterPro"/>
</dbReference>
<reference evidence="9 10" key="1">
    <citation type="submission" date="2019-09" db="EMBL/GenBank/DDBJ databases">
        <title>Phylogeny of genus Pseudoclavibacter and closely related genus.</title>
        <authorList>
            <person name="Li Y."/>
        </authorList>
    </citation>
    <scope>NUCLEOTIDE SEQUENCE [LARGE SCALE GENOMIC DNA]</scope>
    <source>
        <strain evidence="9 10">JCM 16921</strain>
    </source>
</reference>
<evidence type="ECO:0000256" key="4">
    <source>
        <dbReference type="ARBA" id="ARBA00022475"/>
    </source>
</evidence>
<dbReference type="EMBL" id="WBKA01000009">
    <property type="protein sequence ID" value="KAB1631143.1"/>
    <property type="molecule type" value="Genomic_DNA"/>
</dbReference>
<dbReference type="Gene3D" id="1.10.3470.10">
    <property type="entry name" value="ABC transporter involved in vitamin B12 uptake, BtuC"/>
    <property type="match status" value="1"/>
</dbReference>
<dbReference type="GO" id="GO:0033214">
    <property type="term" value="P:siderophore-iron import into cell"/>
    <property type="evidence" value="ECO:0007669"/>
    <property type="project" value="TreeGrafter"/>
</dbReference>
<dbReference type="FunFam" id="1.10.3470.10:FF:000001">
    <property type="entry name" value="Vitamin B12 ABC transporter permease BtuC"/>
    <property type="match status" value="1"/>
</dbReference>
<evidence type="ECO:0000256" key="7">
    <source>
        <dbReference type="ARBA" id="ARBA00023136"/>
    </source>
</evidence>